<evidence type="ECO:0000256" key="4">
    <source>
        <dbReference type="ARBA" id="ARBA00035235"/>
    </source>
</evidence>
<evidence type="ECO:0000313" key="8">
    <source>
        <dbReference type="EMBL" id="KNC20911.1"/>
    </source>
</evidence>
<dbReference type="EMBL" id="JRES01001695">
    <property type="protein sequence ID" value="KNC20911.1"/>
    <property type="molecule type" value="Genomic_DNA"/>
</dbReference>
<protein>
    <recommendedName>
        <fullName evidence="4">Large ribosomal subunit protein eL38</fullName>
    </recommendedName>
    <alternativeName>
        <fullName evidence="5">60S ribosomal protein L38</fullName>
    </alternativeName>
</protein>
<dbReference type="PANTHER" id="PTHR10965:SF0">
    <property type="entry name" value="LARGE RIBOSOMAL SUBUNIT PROTEIN EL38"/>
    <property type="match status" value="1"/>
</dbReference>
<dbReference type="Proteomes" id="UP000037069">
    <property type="component" value="Unassembled WGS sequence"/>
</dbReference>
<dbReference type="STRING" id="7375.A0A0L0BLJ0"/>
<dbReference type="Pfam" id="PF01781">
    <property type="entry name" value="Ribosomal_L38e"/>
    <property type="match status" value="1"/>
</dbReference>
<dbReference type="InterPro" id="IPR038464">
    <property type="entry name" value="Ribosomal_eL38_sf"/>
</dbReference>
<keyword evidence="2 6" id="KW-0689">Ribosomal protein</keyword>
<dbReference type="Gene3D" id="2.60.120.260">
    <property type="entry name" value="Galactose-binding domain-like"/>
    <property type="match status" value="1"/>
</dbReference>
<comment type="similarity">
    <text evidence="1 6">Belongs to the eukaryotic ribosomal protein eL38 family.</text>
</comment>
<dbReference type="InterPro" id="IPR008979">
    <property type="entry name" value="Galactose-bd-like_sf"/>
</dbReference>
<evidence type="ECO:0000256" key="5">
    <source>
        <dbReference type="ARBA" id="ARBA00035338"/>
    </source>
</evidence>
<comment type="caution">
    <text evidence="8">The sequence shown here is derived from an EMBL/GenBank/DDBJ whole genome shotgun (WGS) entry which is preliminary data.</text>
</comment>
<dbReference type="PANTHER" id="PTHR10965">
    <property type="entry name" value="60S RIBOSOMAL PROTEIN L38"/>
    <property type="match status" value="1"/>
</dbReference>
<dbReference type="SUPFAM" id="SSF49785">
    <property type="entry name" value="Galactose-binding domain-like"/>
    <property type="match status" value="1"/>
</dbReference>
<dbReference type="AlphaFoldDB" id="A0A0L0BLJ0"/>
<dbReference type="GO" id="GO:0022618">
    <property type="term" value="P:protein-RNA complex assembly"/>
    <property type="evidence" value="ECO:0007669"/>
    <property type="project" value="TreeGrafter"/>
</dbReference>
<feature type="domain" description="F5/8 type C" evidence="7">
    <location>
        <begin position="1"/>
        <end position="65"/>
    </location>
</feature>
<dbReference type="GO" id="GO:0006412">
    <property type="term" value="P:translation"/>
    <property type="evidence" value="ECO:0007669"/>
    <property type="project" value="InterPro"/>
</dbReference>
<proteinExistence type="inferred from homology"/>
<keyword evidence="9" id="KW-1185">Reference proteome</keyword>
<gene>
    <name evidence="8" type="ORF">FF38_00326</name>
</gene>
<dbReference type="Gene3D" id="3.30.720.90">
    <property type="match status" value="1"/>
</dbReference>
<dbReference type="GO" id="GO:0022625">
    <property type="term" value="C:cytosolic large ribosomal subunit"/>
    <property type="evidence" value="ECO:0007669"/>
    <property type="project" value="TreeGrafter"/>
</dbReference>
<sequence length="183" mass="21209">MMDLLNNEKFKCSVSSVLNKDTKQHGKQFLYDQQDDTAWSSNEGIPQWIAIEFEEPQTVKSFSFQFQGGFAAKEAKIQIHKPDSSIYEEPFYAEDINAVQNFTLKAEQTNVKRMPREIKEVKDFLNKARRADARAVKIKKNPSNTKFKIRCSRFLYTLVVQDKEKAEKIKQSLPPGLQVKEVK</sequence>
<reference evidence="8 9" key="1">
    <citation type="journal article" date="2015" name="Nat. Commun.">
        <title>Lucilia cuprina genome unlocks parasitic fly biology to underpin future interventions.</title>
        <authorList>
            <person name="Anstead C.A."/>
            <person name="Korhonen P.K."/>
            <person name="Young N.D."/>
            <person name="Hall R.S."/>
            <person name="Jex A.R."/>
            <person name="Murali S.C."/>
            <person name="Hughes D.S."/>
            <person name="Lee S.F."/>
            <person name="Perry T."/>
            <person name="Stroehlein A.J."/>
            <person name="Ansell B.R."/>
            <person name="Breugelmans B."/>
            <person name="Hofmann A."/>
            <person name="Qu J."/>
            <person name="Dugan S."/>
            <person name="Lee S.L."/>
            <person name="Chao H."/>
            <person name="Dinh H."/>
            <person name="Han Y."/>
            <person name="Doddapaneni H.V."/>
            <person name="Worley K.C."/>
            <person name="Muzny D.M."/>
            <person name="Ioannidis P."/>
            <person name="Waterhouse R.M."/>
            <person name="Zdobnov E.M."/>
            <person name="James P.J."/>
            <person name="Bagnall N.H."/>
            <person name="Kotze A.C."/>
            <person name="Gibbs R.A."/>
            <person name="Richards S."/>
            <person name="Batterham P."/>
            <person name="Gasser R.B."/>
        </authorList>
    </citation>
    <scope>NUCLEOTIDE SEQUENCE [LARGE SCALE GENOMIC DNA]</scope>
    <source>
        <strain evidence="8 9">LS</strain>
        <tissue evidence="8">Full body</tissue>
    </source>
</reference>
<keyword evidence="3 6" id="KW-0687">Ribonucleoprotein</keyword>
<accession>A0A0L0BLJ0</accession>
<dbReference type="Pfam" id="PF00754">
    <property type="entry name" value="F5_F8_type_C"/>
    <property type="match status" value="1"/>
</dbReference>
<dbReference type="InterPro" id="IPR000421">
    <property type="entry name" value="FA58C"/>
</dbReference>
<evidence type="ECO:0000256" key="3">
    <source>
        <dbReference type="ARBA" id="ARBA00023274"/>
    </source>
</evidence>
<evidence type="ECO:0000256" key="2">
    <source>
        <dbReference type="ARBA" id="ARBA00022980"/>
    </source>
</evidence>
<evidence type="ECO:0000256" key="6">
    <source>
        <dbReference type="RuleBase" id="RU003445"/>
    </source>
</evidence>
<dbReference type="InterPro" id="IPR002675">
    <property type="entry name" value="Ribosomal_eL38"/>
</dbReference>
<dbReference type="OrthoDB" id="10250488at2759"/>
<dbReference type="PROSITE" id="PS50022">
    <property type="entry name" value="FA58C_3"/>
    <property type="match status" value="1"/>
</dbReference>
<evidence type="ECO:0000259" key="7">
    <source>
        <dbReference type="PROSITE" id="PS50022"/>
    </source>
</evidence>
<dbReference type="GO" id="GO:0003735">
    <property type="term" value="F:structural constituent of ribosome"/>
    <property type="evidence" value="ECO:0007669"/>
    <property type="project" value="InterPro"/>
</dbReference>
<organism evidence="8 9">
    <name type="scientific">Lucilia cuprina</name>
    <name type="common">Green bottle fly</name>
    <name type="synonym">Australian sheep blowfly</name>
    <dbReference type="NCBI Taxonomy" id="7375"/>
    <lineage>
        <taxon>Eukaryota</taxon>
        <taxon>Metazoa</taxon>
        <taxon>Ecdysozoa</taxon>
        <taxon>Arthropoda</taxon>
        <taxon>Hexapoda</taxon>
        <taxon>Insecta</taxon>
        <taxon>Pterygota</taxon>
        <taxon>Neoptera</taxon>
        <taxon>Endopterygota</taxon>
        <taxon>Diptera</taxon>
        <taxon>Brachycera</taxon>
        <taxon>Muscomorpha</taxon>
        <taxon>Oestroidea</taxon>
        <taxon>Calliphoridae</taxon>
        <taxon>Luciliinae</taxon>
        <taxon>Lucilia</taxon>
    </lineage>
</organism>
<dbReference type="FunFam" id="3.30.720.90:FF:000001">
    <property type="entry name" value="60S ribosomal protein L38"/>
    <property type="match status" value="1"/>
</dbReference>
<name>A0A0L0BLJ0_LUCCU</name>
<evidence type="ECO:0000256" key="1">
    <source>
        <dbReference type="ARBA" id="ARBA00007803"/>
    </source>
</evidence>
<evidence type="ECO:0000313" key="9">
    <source>
        <dbReference type="Proteomes" id="UP000037069"/>
    </source>
</evidence>